<protein>
    <submittedName>
        <fullName evidence="2">Uncharacterized protein</fullName>
    </submittedName>
</protein>
<feature type="chain" id="PRO_5011719488" evidence="1">
    <location>
        <begin position="23"/>
        <end position="115"/>
    </location>
</feature>
<feature type="signal peptide" evidence="1">
    <location>
        <begin position="1"/>
        <end position="22"/>
    </location>
</feature>
<dbReference type="EMBL" id="FNOW01000034">
    <property type="protein sequence ID" value="SDY15656.1"/>
    <property type="molecule type" value="Genomic_DNA"/>
</dbReference>
<reference evidence="3" key="1">
    <citation type="submission" date="2016-10" db="EMBL/GenBank/DDBJ databases">
        <authorList>
            <person name="Varghese N."/>
            <person name="Submissions S."/>
        </authorList>
    </citation>
    <scope>NUCLEOTIDE SEQUENCE [LARGE SCALE GENOMIC DNA]</scope>
    <source>
        <strain evidence="3">DSM 173</strain>
    </source>
</reference>
<keyword evidence="1" id="KW-0732">Signal</keyword>
<gene>
    <name evidence="2" type="ORF">SAMN05421644_1342</name>
</gene>
<proteinExistence type="predicted"/>
<name>A0A1H3HJD2_ALLWA</name>
<dbReference type="RefSeq" id="WP_143117049.1">
    <property type="nucleotide sequence ID" value="NZ_FNOW01000034.1"/>
</dbReference>
<keyword evidence="3" id="KW-1185">Reference proteome</keyword>
<evidence type="ECO:0000313" key="3">
    <source>
        <dbReference type="Proteomes" id="UP000198672"/>
    </source>
</evidence>
<evidence type="ECO:0000256" key="1">
    <source>
        <dbReference type="SAM" id="SignalP"/>
    </source>
</evidence>
<evidence type="ECO:0000313" key="2">
    <source>
        <dbReference type="EMBL" id="SDY15656.1"/>
    </source>
</evidence>
<accession>A0A1H3HJD2</accession>
<dbReference type="Proteomes" id="UP000198672">
    <property type="component" value="Unassembled WGS sequence"/>
</dbReference>
<organism evidence="2 3">
    <name type="scientific">Allochromatium warmingii</name>
    <name type="common">Chromatium warmingii</name>
    <dbReference type="NCBI Taxonomy" id="61595"/>
    <lineage>
        <taxon>Bacteria</taxon>
        <taxon>Pseudomonadati</taxon>
        <taxon>Pseudomonadota</taxon>
        <taxon>Gammaproteobacteria</taxon>
        <taxon>Chromatiales</taxon>
        <taxon>Chromatiaceae</taxon>
        <taxon>Allochromatium</taxon>
    </lineage>
</organism>
<dbReference type="AlphaFoldDB" id="A0A1H3HJD2"/>
<sequence>MKKFLISSLACVCVMQIEVVSAGVEVVKNPTVGQGIYWTFQNDEVSPCAWHEAWEVIDIQNNVVKLKKLRASSASFTGEEKYKELGQLKSWSSEEEAKRISDTNDCHLKQKFEGK</sequence>
<dbReference type="OrthoDB" id="9878891at2"/>